<accession>A0ABS9E945</accession>
<evidence type="ECO:0000313" key="2">
    <source>
        <dbReference type="Proteomes" id="UP001201217"/>
    </source>
</evidence>
<reference evidence="1 2" key="1">
    <citation type="submission" date="2022-01" db="EMBL/GenBank/DDBJ databases">
        <title>Maritalea mediterranea sp. nov., isolated from marine plastic residues from the Malva-rosa beach (Valencia, Spain).</title>
        <authorList>
            <person name="Vidal-Verdu A."/>
            <person name="Molina-Menor E."/>
            <person name="Pascual J."/>
            <person name="Pereto J."/>
            <person name="Porcar M."/>
        </authorList>
    </citation>
    <scope>NUCLEOTIDE SEQUENCE [LARGE SCALE GENOMIC DNA]</scope>
    <source>
        <strain evidence="1 2">P4.10X</strain>
    </source>
</reference>
<name>A0ABS9E945_9HYPH</name>
<proteinExistence type="predicted"/>
<dbReference type="Proteomes" id="UP001201217">
    <property type="component" value="Unassembled WGS sequence"/>
</dbReference>
<evidence type="ECO:0000313" key="1">
    <source>
        <dbReference type="EMBL" id="MCF4098709.1"/>
    </source>
</evidence>
<protein>
    <submittedName>
        <fullName evidence="1">Uncharacterized protein</fullName>
    </submittedName>
</protein>
<sequence length="130" mass="15149">MKFQSETNWQHRHNLSLKQQLKHILQQLNLLPAPNINDDWARIIYQDCNHCMVRAHVRLHNIRVEPDEDGLTQTLFHASNRDQGPISLAASQVIEAHTMQGRIITDFGAHLRQLMQQQNGKRGLWRSWSG</sequence>
<keyword evidence="2" id="KW-1185">Reference proteome</keyword>
<organism evidence="1 2">
    <name type="scientific">Maritalea mediterranea</name>
    <dbReference type="NCBI Taxonomy" id="2909667"/>
    <lineage>
        <taxon>Bacteria</taxon>
        <taxon>Pseudomonadati</taxon>
        <taxon>Pseudomonadota</taxon>
        <taxon>Alphaproteobacteria</taxon>
        <taxon>Hyphomicrobiales</taxon>
        <taxon>Devosiaceae</taxon>
        <taxon>Maritalea</taxon>
    </lineage>
</organism>
<dbReference type="EMBL" id="JAKGTI010000002">
    <property type="protein sequence ID" value="MCF4098709.1"/>
    <property type="molecule type" value="Genomic_DNA"/>
</dbReference>
<comment type="caution">
    <text evidence="1">The sequence shown here is derived from an EMBL/GenBank/DDBJ whole genome shotgun (WGS) entry which is preliminary data.</text>
</comment>
<dbReference type="RefSeq" id="WP_236114284.1">
    <property type="nucleotide sequence ID" value="NZ_JAKGTI010000002.1"/>
</dbReference>
<gene>
    <name evidence="1" type="ORF">L1I42_09440</name>
</gene>